<accession>A0A0A9EZW8</accession>
<sequence length="28" mass="2931">MACDQYCCCCLLAVSSLLCTDTGSVTRA</sequence>
<dbReference type="EMBL" id="GBRH01194450">
    <property type="protein sequence ID" value="JAE03446.1"/>
    <property type="molecule type" value="Transcribed_RNA"/>
</dbReference>
<protein>
    <submittedName>
        <fullName evidence="1">Uncharacterized protein</fullName>
    </submittedName>
</protein>
<dbReference type="AlphaFoldDB" id="A0A0A9EZW8"/>
<evidence type="ECO:0000313" key="1">
    <source>
        <dbReference type="EMBL" id="JAE03446.1"/>
    </source>
</evidence>
<reference evidence="1" key="2">
    <citation type="journal article" date="2015" name="Data Brief">
        <title>Shoot transcriptome of the giant reed, Arundo donax.</title>
        <authorList>
            <person name="Barrero R.A."/>
            <person name="Guerrero F.D."/>
            <person name="Moolhuijzen P."/>
            <person name="Goolsby J.A."/>
            <person name="Tidwell J."/>
            <person name="Bellgard S.E."/>
            <person name="Bellgard M.I."/>
        </authorList>
    </citation>
    <scope>NUCLEOTIDE SEQUENCE</scope>
    <source>
        <tissue evidence="1">Shoot tissue taken approximately 20 cm above the soil surface</tissue>
    </source>
</reference>
<proteinExistence type="predicted"/>
<name>A0A0A9EZW8_ARUDO</name>
<organism evidence="1">
    <name type="scientific">Arundo donax</name>
    <name type="common">Giant reed</name>
    <name type="synonym">Donax arundinaceus</name>
    <dbReference type="NCBI Taxonomy" id="35708"/>
    <lineage>
        <taxon>Eukaryota</taxon>
        <taxon>Viridiplantae</taxon>
        <taxon>Streptophyta</taxon>
        <taxon>Embryophyta</taxon>
        <taxon>Tracheophyta</taxon>
        <taxon>Spermatophyta</taxon>
        <taxon>Magnoliopsida</taxon>
        <taxon>Liliopsida</taxon>
        <taxon>Poales</taxon>
        <taxon>Poaceae</taxon>
        <taxon>PACMAD clade</taxon>
        <taxon>Arundinoideae</taxon>
        <taxon>Arundineae</taxon>
        <taxon>Arundo</taxon>
    </lineage>
</organism>
<reference evidence="1" key="1">
    <citation type="submission" date="2014-09" db="EMBL/GenBank/DDBJ databases">
        <authorList>
            <person name="Magalhaes I.L.F."/>
            <person name="Oliveira U."/>
            <person name="Santos F.R."/>
            <person name="Vidigal T.H.D.A."/>
            <person name="Brescovit A.D."/>
            <person name="Santos A.J."/>
        </authorList>
    </citation>
    <scope>NUCLEOTIDE SEQUENCE</scope>
    <source>
        <tissue evidence="1">Shoot tissue taken approximately 20 cm above the soil surface</tissue>
    </source>
</reference>